<sequence length="136" mass="16237">MLRRNVRLRREYVSLPEELRRERAFALREEAQNSGIFFELKFVFPNARHDIKGKKALGTMPETYPHLIVNNYSSKLNLFVHLVPVFLFRSSSNLSSRFKMFLFKIKLGTMDREEAPIEWVHRPYMNTSKKRKFLGE</sequence>
<evidence type="ECO:0000313" key="1">
    <source>
        <dbReference type="EMBL" id="KAL1560941.1"/>
    </source>
</evidence>
<comment type="caution">
    <text evidence="1">The sequence shown here is derived from an EMBL/GenBank/DDBJ whole genome shotgun (WGS) entry which is preliminary data.</text>
</comment>
<gene>
    <name evidence="1" type="ORF">AAHA92_11093</name>
</gene>
<reference evidence="1 2" key="1">
    <citation type="submission" date="2024-06" db="EMBL/GenBank/DDBJ databases">
        <title>A chromosome level genome sequence of Diviner's sage (Salvia divinorum).</title>
        <authorList>
            <person name="Ford S.A."/>
            <person name="Ro D.-K."/>
            <person name="Ness R.W."/>
            <person name="Phillips M.A."/>
        </authorList>
    </citation>
    <scope>NUCLEOTIDE SEQUENCE [LARGE SCALE GENOMIC DNA]</scope>
    <source>
        <strain evidence="1">SAF-2024a</strain>
        <tissue evidence="1">Leaf</tissue>
    </source>
</reference>
<accession>A0ABD1HWT9</accession>
<proteinExistence type="predicted"/>
<name>A0ABD1HWT9_SALDI</name>
<dbReference type="AlphaFoldDB" id="A0ABD1HWT9"/>
<keyword evidence="2" id="KW-1185">Reference proteome</keyword>
<dbReference type="Proteomes" id="UP001567538">
    <property type="component" value="Unassembled WGS sequence"/>
</dbReference>
<protein>
    <submittedName>
        <fullName evidence="1">U3 small nucleolar ribonucleoprotein IMP4-like</fullName>
    </submittedName>
</protein>
<evidence type="ECO:0000313" key="2">
    <source>
        <dbReference type="Proteomes" id="UP001567538"/>
    </source>
</evidence>
<organism evidence="1 2">
    <name type="scientific">Salvia divinorum</name>
    <name type="common">Maria pastora</name>
    <name type="synonym">Diviner's sage</name>
    <dbReference type="NCBI Taxonomy" id="28513"/>
    <lineage>
        <taxon>Eukaryota</taxon>
        <taxon>Viridiplantae</taxon>
        <taxon>Streptophyta</taxon>
        <taxon>Embryophyta</taxon>
        <taxon>Tracheophyta</taxon>
        <taxon>Spermatophyta</taxon>
        <taxon>Magnoliopsida</taxon>
        <taxon>eudicotyledons</taxon>
        <taxon>Gunneridae</taxon>
        <taxon>Pentapetalae</taxon>
        <taxon>asterids</taxon>
        <taxon>lamiids</taxon>
        <taxon>Lamiales</taxon>
        <taxon>Lamiaceae</taxon>
        <taxon>Nepetoideae</taxon>
        <taxon>Mentheae</taxon>
        <taxon>Salviinae</taxon>
        <taxon>Salvia</taxon>
        <taxon>Salvia subgen. Calosphace</taxon>
    </lineage>
</organism>
<dbReference type="EMBL" id="JBEAFC010000004">
    <property type="protein sequence ID" value="KAL1560941.1"/>
    <property type="molecule type" value="Genomic_DNA"/>
</dbReference>